<evidence type="ECO:0000313" key="2">
    <source>
        <dbReference type="Proteomes" id="UP000824998"/>
    </source>
</evidence>
<dbReference type="AlphaFoldDB" id="A0A9P8C931"/>
<organism evidence="1 2">
    <name type="scientific">Amylocarpus encephaloides</name>
    <dbReference type="NCBI Taxonomy" id="45428"/>
    <lineage>
        <taxon>Eukaryota</taxon>
        <taxon>Fungi</taxon>
        <taxon>Dikarya</taxon>
        <taxon>Ascomycota</taxon>
        <taxon>Pezizomycotina</taxon>
        <taxon>Leotiomycetes</taxon>
        <taxon>Helotiales</taxon>
        <taxon>Helotiales incertae sedis</taxon>
        <taxon>Amylocarpus</taxon>
    </lineage>
</organism>
<proteinExistence type="predicted"/>
<evidence type="ECO:0000313" key="1">
    <source>
        <dbReference type="EMBL" id="KAG9238035.1"/>
    </source>
</evidence>
<sequence length="225" mass="24079">MRGSPQEAIILSCGRAPTPNVQFVAALVPPKVQTAASRGLNRQLVEIIDQPLSSDPVHNMLQCHCGGCLWTPHTAHLQQAQKGCSWFLASITIANEHPGHHPRIAVLWSCGTENCGIGEAPTNLLGLKMALMMTNQPSSGSSLPQSTSSGTLLYTLTVGEQFRPVCALHVFFGWGHVVRLGLDCSEILRFCFSLEFPSAPAPSHPLHGGLARLIRLSLSGTAIGF</sequence>
<accession>A0A9P8C931</accession>
<reference evidence="1" key="1">
    <citation type="journal article" date="2021" name="IMA Fungus">
        <title>Genomic characterization of three marine fungi, including Emericellopsis atlantica sp. nov. with signatures of a generalist lifestyle and marine biomass degradation.</title>
        <authorList>
            <person name="Hagestad O.C."/>
            <person name="Hou L."/>
            <person name="Andersen J.H."/>
            <person name="Hansen E.H."/>
            <person name="Altermark B."/>
            <person name="Li C."/>
            <person name="Kuhnert E."/>
            <person name="Cox R.J."/>
            <person name="Crous P.W."/>
            <person name="Spatafora J.W."/>
            <person name="Lail K."/>
            <person name="Amirebrahimi M."/>
            <person name="Lipzen A."/>
            <person name="Pangilinan J."/>
            <person name="Andreopoulos W."/>
            <person name="Hayes R.D."/>
            <person name="Ng V."/>
            <person name="Grigoriev I.V."/>
            <person name="Jackson S.A."/>
            <person name="Sutton T.D.S."/>
            <person name="Dobson A.D.W."/>
            <person name="Rama T."/>
        </authorList>
    </citation>
    <scope>NUCLEOTIDE SEQUENCE</scope>
    <source>
        <strain evidence="1">TRa018bII</strain>
    </source>
</reference>
<dbReference type="Proteomes" id="UP000824998">
    <property type="component" value="Unassembled WGS sequence"/>
</dbReference>
<name>A0A9P8C931_9HELO</name>
<gene>
    <name evidence="1" type="ORF">BJ875DRAFT_95163</name>
</gene>
<dbReference type="EMBL" id="MU251376">
    <property type="protein sequence ID" value="KAG9238035.1"/>
    <property type="molecule type" value="Genomic_DNA"/>
</dbReference>
<protein>
    <submittedName>
        <fullName evidence="1">Uncharacterized protein</fullName>
    </submittedName>
</protein>
<comment type="caution">
    <text evidence="1">The sequence shown here is derived from an EMBL/GenBank/DDBJ whole genome shotgun (WGS) entry which is preliminary data.</text>
</comment>
<keyword evidence="2" id="KW-1185">Reference proteome</keyword>